<evidence type="ECO:0000313" key="7">
    <source>
        <dbReference type="Proteomes" id="UP000235392"/>
    </source>
</evidence>
<dbReference type="EMBL" id="PGCJ01001320">
    <property type="protein sequence ID" value="PLW06399.1"/>
    <property type="molecule type" value="Genomic_DNA"/>
</dbReference>
<keyword evidence="2" id="KW-0472">Membrane</keyword>
<feature type="compositionally biased region" description="Basic and acidic residues" evidence="1">
    <location>
        <begin position="270"/>
        <end position="286"/>
    </location>
</feature>
<feature type="compositionally biased region" description="Polar residues" evidence="1">
    <location>
        <begin position="254"/>
        <end position="269"/>
    </location>
</feature>
<gene>
    <name evidence="4" type="ORF">PCANC_19886</name>
    <name evidence="3" type="ORF">PCANC_23850</name>
    <name evidence="5" type="ORF">PCASD_01078</name>
</gene>
<keyword evidence="2" id="KW-1133">Transmembrane helix</keyword>
<name>A0A2N5RZH5_9BASI</name>
<dbReference type="EMBL" id="PGCI01000006">
    <property type="protein sequence ID" value="PLW51269.1"/>
    <property type="molecule type" value="Genomic_DNA"/>
</dbReference>
<feature type="region of interest" description="Disordered" evidence="1">
    <location>
        <begin position="254"/>
        <end position="286"/>
    </location>
</feature>
<feature type="transmembrane region" description="Helical" evidence="2">
    <location>
        <begin position="149"/>
        <end position="174"/>
    </location>
</feature>
<comment type="caution">
    <text evidence="3">The sequence shown here is derived from an EMBL/GenBank/DDBJ whole genome shotgun (WGS) entry which is preliminary data.</text>
</comment>
<reference evidence="6 7" key="1">
    <citation type="submission" date="2017-11" db="EMBL/GenBank/DDBJ databases">
        <title>De novo assembly and phasing of dikaryotic genomes from two isolates of Puccinia coronata f. sp. avenae, the causal agent of oat crown rust.</title>
        <authorList>
            <person name="Miller M.E."/>
            <person name="Zhang Y."/>
            <person name="Omidvar V."/>
            <person name="Sperschneider J."/>
            <person name="Schwessinger B."/>
            <person name="Raley C."/>
            <person name="Palmer J.M."/>
            <person name="Garnica D."/>
            <person name="Upadhyaya N."/>
            <person name="Rathjen J."/>
            <person name="Taylor J.M."/>
            <person name="Park R.F."/>
            <person name="Dodds P.N."/>
            <person name="Hirsch C.D."/>
            <person name="Kianian S.F."/>
            <person name="Figueroa M."/>
        </authorList>
    </citation>
    <scope>NUCLEOTIDE SEQUENCE [LARGE SCALE GENOMIC DNA]</scope>
    <source>
        <strain evidence="3">12NC29</strain>
        <strain evidence="5">12SD80</strain>
    </source>
</reference>
<proteinExistence type="predicted"/>
<dbReference type="EMBL" id="PGCJ01000479">
    <property type="protein sequence ID" value="PLW27590.1"/>
    <property type="molecule type" value="Genomic_DNA"/>
</dbReference>
<dbReference type="OrthoDB" id="2504001at2759"/>
<evidence type="ECO:0000313" key="3">
    <source>
        <dbReference type="EMBL" id="PLW06399.1"/>
    </source>
</evidence>
<dbReference type="Proteomes" id="UP000235388">
    <property type="component" value="Unassembled WGS sequence"/>
</dbReference>
<keyword evidence="6" id="KW-1185">Reference proteome</keyword>
<evidence type="ECO:0000313" key="4">
    <source>
        <dbReference type="EMBL" id="PLW27590.1"/>
    </source>
</evidence>
<sequence>MFRESRIILNHIYILFISFTKPKPIKLKAMAYFIPLPSSLVSATFTFPHRSQVVANFYAHTSPETHPFPLPAELRSSITEEEWQTRTVAIWKHFARFTWSKFMRVYLVVSLILSLIGPISANFIVHRLIYNGLGPLSENSSDEEIRQRIALIKAGQLTNFIAILLIFLFLWAPYLGYKLMGRRRLATLLNSFSRADADKGNMQALNWTCSRTSTFQANATVVIELPIAYLSSNQPTLFHQSAYLPEYIRKEPTSQATSFHGNGTAQNDQTVEKDLKADYGQAERKA</sequence>
<evidence type="ECO:0000313" key="6">
    <source>
        <dbReference type="Proteomes" id="UP000235388"/>
    </source>
</evidence>
<evidence type="ECO:0000256" key="2">
    <source>
        <dbReference type="SAM" id="Phobius"/>
    </source>
</evidence>
<organism evidence="3 6">
    <name type="scientific">Puccinia coronata f. sp. avenae</name>
    <dbReference type="NCBI Taxonomy" id="200324"/>
    <lineage>
        <taxon>Eukaryota</taxon>
        <taxon>Fungi</taxon>
        <taxon>Dikarya</taxon>
        <taxon>Basidiomycota</taxon>
        <taxon>Pucciniomycotina</taxon>
        <taxon>Pucciniomycetes</taxon>
        <taxon>Pucciniales</taxon>
        <taxon>Pucciniaceae</taxon>
        <taxon>Puccinia</taxon>
    </lineage>
</organism>
<protein>
    <submittedName>
        <fullName evidence="3">Uncharacterized protein</fullName>
    </submittedName>
</protein>
<dbReference type="Proteomes" id="UP000235392">
    <property type="component" value="Unassembled WGS sequence"/>
</dbReference>
<evidence type="ECO:0000313" key="5">
    <source>
        <dbReference type="EMBL" id="PLW51269.1"/>
    </source>
</evidence>
<feature type="transmembrane region" description="Helical" evidence="2">
    <location>
        <begin position="105"/>
        <end position="129"/>
    </location>
</feature>
<accession>A0A2N5RZH5</accession>
<evidence type="ECO:0000256" key="1">
    <source>
        <dbReference type="SAM" id="MobiDB-lite"/>
    </source>
</evidence>
<keyword evidence="2" id="KW-0812">Transmembrane</keyword>
<dbReference type="AlphaFoldDB" id="A0A2N5RZH5"/>
<dbReference type="STRING" id="200324.A0A2N5RZH5"/>